<dbReference type="GO" id="GO:0006508">
    <property type="term" value="P:proteolysis"/>
    <property type="evidence" value="ECO:0007669"/>
    <property type="project" value="InterPro"/>
</dbReference>
<name>A0A1J0KIS3_9HEMI</name>
<evidence type="ECO:0000256" key="2">
    <source>
        <dbReference type="SAM" id="SignalP"/>
    </source>
</evidence>
<protein>
    <submittedName>
        <fullName evidence="4">Midgut cathepsin D-like protein CatD8</fullName>
        <ecNumber evidence="4">3.4.23.5</ecNumber>
    </submittedName>
</protein>
<evidence type="ECO:0000259" key="3">
    <source>
        <dbReference type="PROSITE" id="PS51767"/>
    </source>
</evidence>
<feature type="signal peptide" evidence="2">
    <location>
        <begin position="1"/>
        <end position="19"/>
    </location>
</feature>
<dbReference type="Pfam" id="PF00026">
    <property type="entry name" value="Asp"/>
    <property type="match status" value="1"/>
</dbReference>
<comment type="similarity">
    <text evidence="1">Belongs to the peptidase A1 family.</text>
</comment>
<sequence>MFCKSLFVLSVLASVQVYAQVTVQLYRNTISDLIQNAHSHPAKIDTTERVNGLNFNLLAYWYYSTISVGSNKQKLNVSFATEDESIYIPTGGDKNVTTFNPSESSSFIRTTTKIPNVHCNVSMYGNDTVQIGNLSAASQPLALYEVGTCMNILNGSVGLGFTVENQLPTFVDNLFLQGKIKKQVVGLHLNRDWKSHFAGEISIGHLDTRLVDDNIKYIKATPVVPYWSVTLNIVKFNDVLIATNVEAVLSSYLAFILLPNDNFRTVSKLMKGSILVDGFLLIDKSSVDKLPALEITVSENKYTLSPKDYVDTVHDFNGLNLILLGSTEDSKWQIGGSFLGKYYMELDYQNRRIGFSELKSSGGPSRSGLFVPLLLITALINVM</sequence>
<dbReference type="PROSITE" id="PS51767">
    <property type="entry name" value="PEPTIDASE_A1"/>
    <property type="match status" value="1"/>
</dbReference>
<dbReference type="CDD" id="cd05471">
    <property type="entry name" value="pepsin_like"/>
    <property type="match status" value="1"/>
</dbReference>
<dbReference type="EC" id="3.4.23.5" evidence="4"/>
<dbReference type="Gene3D" id="2.40.70.10">
    <property type="entry name" value="Acid Proteases"/>
    <property type="match status" value="2"/>
</dbReference>
<evidence type="ECO:0000313" key="4">
    <source>
        <dbReference type="EMBL" id="APC92579.1"/>
    </source>
</evidence>
<feature type="chain" id="PRO_5013357459" evidence="2">
    <location>
        <begin position="20"/>
        <end position="383"/>
    </location>
</feature>
<dbReference type="InterPro" id="IPR001461">
    <property type="entry name" value="Aspartic_peptidase_A1"/>
</dbReference>
<feature type="domain" description="Peptidase A1" evidence="3">
    <location>
        <begin position="62"/>
        <end position="356"/>
    </location>
</feature>
<reference evidence="4" key="1">
    <citation type="journal article" date="2016" name="Comp. Biochem. Physiol. B, Biochem. Mol. Biol.">
        <title>Role of cathepsins D in the midgut of Dysdercus peruvianus.</title>
        <authorList>
            <person name="Pimentel A.C."/>
            <person name="Fuzita F.J."/>
            <person name="Palmisano G."/>
            <person name="Ferreira C."/>
            <person name="Terra W.R."/>
        </authorList>
    </citation>
    <scope>NUCLEOTIDE SEQUENCE</scope>
</reference>
<organism evidence="4">
    <name type="scientific">Dysdercus peruvianus</name>
    <dbReference type="NCBI Taxonomy" id="685034"/>
    <lineage>
        <taxon>Eukaryota</taxon>
        <taxon>Metazoa</taxon>
        <taxon>Ecdysozoa</taxon>
        <taxon>Arthropoda</taxon>
        <taxon>Hexapoda</taxon>
        <taxon>Insecta</taxon>
        <taxon>Pterygota</taxon>
        <taxon>Neoptera</taxon>
        <taxon>Paraneoptera</taxon>
        <taxon>Hemiptera</taxon>
        <taxon>Heteroptera</taxon>
        <taxon>Panheteroptera</taxon>
        <taxon>Pentatomomorpha</taxon>
        <taxon>Pyrrhocoroidea</taxon>
        <taxon>Pyrrhocoridae</taxon>
        <taxon>Dysdercus</taxon>
    </lineage>
</organism>
<dbReference type="PANTHER" id="PTHR47966">
    <property type="entry name" value="BETA-SITE APP-CLEAVING ENZYME, ISOFORM A-RELATED"/>
    <property type="match status" value="1"/>
</dbReference>
<keyword evidence="4" id="KW-0378">Hydrolase</keyword>
<dbReference type="GO" id="GO:0004190">
    <property type="term" value="F:aspartic-type endopeptidase activity"/>
    <property type="evidence" value="ECO:0007669"/>
    <property type="project" value="UniProtKB-EC"/>
</dbReference>
<dbReference type="AlphaFoldDB" id="A0A1J0KIS3"/>
<dbReference type="InterPro" id="IPR033121">
    <property type="entry name" value="PEPTIDASE_A1"/>
</dbReference>
<proteinExistence type="evidence at transcript level"/>
<keyword evidence="2" id="KW-0732">Signal</keyword>
<accession>A0A1J0KIS3</accession>
<dbReference type="EMBL" id="KX817807">
    <property type="protein sequence ID" value="APC92579.1"/>
    <property type="molecule type" value="mRNA"/>
</dbReference>
<dbReference type="InterPro" id="IPR034164">
    <property type="entry name" value="Pepsin-like_dom"/>
</dbReference>
<evidence type="ECO:0000256" key="1">
    <source>
        <dbReference type="ARBA" id="ARBA00007447"/>
    </source>
</evidence>
<dbReference type="SUPFAM" id="SSF50630">
    <property type="entry name" value="Acid proteases"/>
    <property type="match status" value="1"/>
</dbReference>
<dbReference type="InterPro" id="IPR021109">
    <property type="entry name" value="Peptidase_aspartic_dom_sf"/>
</dbReference>